<dbReference type="AlphaFoldDB" id="A0A0T7GWF9"/>
<dbReference type="EMBL" id="CCRK01000010">
    <property type="protein sequence ID" value="CDZ51630.1"/>
    <property type="molecule type" value="Genomic_DNA"/>
</dbReference>
<accession>A0A0T7GWF9</accession>
<evidence type="ECO:0000256" key="1">
    <source>
        <dbReference type="SAM" id="Phobius"/>
    </source>
</evidence>
<organism evidence="2 3">
    <name type="scientific">Neorhizobium galegae bv. officinalis</name>
    <dbReference type="NCBI Taxonomy" id="323656"/>
    <lineage>
        <taxon>Bacteria</taxon>
        <taxon>Pseudomonadati</taxon>
        <taxon>Pseudomonadota</taxon>
        <taxon>Alphaproteobacteria</taxon>
        <taxon>Hyphomicrobiales</taxon>
        <taxon>Rhizobiaceae</taxon>
        <taxon>Rhizobium/Agrobacterium group</taxon>
        <taxon>Neorhizobium</taxon>
    </lineage>
</organism>
<gene>
    <name evidence="2" type="ORF">NGAL_HAMBI1189_40780</name>
</gene>
<keyword evidence="1" id="KW-0812">Transmembrane</keyword>
<evidence type="ECO:0000313" key="3">
    <source>
        <dbReference type="Proteomes" id="UP000039660"/>
    </source>
</evidence>
<evidence type="ECO:0000313" key="2">
    <source>
        <dbReference type="EMBL" id="CDZ51630.1"/>
    </source>
</evidence>
<feature type="transmembrane region" description="Helical" evidence="1">
    <location>
        <begin position="40"/>
        <end position="62"/>
    </location>
</feature>
<sequence>MARASGAVLWILAFSVAGFGIVKLAFMLVCVIGGHNLMEALFGLMASVVFGGVIGIESYLWFREWRLGRRGRSLDSHLPFD</sequence>
<protein>
    <recommendedName>
        <fullName evidence="4">Transmembrane protein</fullName>
    </recommendedName>
</protein>
<reference evidence="2 3" key="1">
    <citation type="submission" date="2014-08" db="EMBL/GenBank/DDBJ databases">
        <authorList>
            <person name="Chen Y.-H."/>
        </authorList>
    </citation>
    <scope>NUCLEOTIDE SEQUENCE [LARGE SCALE GENOMIC DNA]</scope>
</reference>
<proteinExistence type="predicted"/>
<dbReference type="RefSeq" id="WP_046636951.1">
    <property type="nucleotide sequence ID" value="NZ_CCRK01000010.1"/>
</dbReference>
<feature type="transmembrane region" description="Helical" evidence="1">
    <location>
        <begin position="7"/>
        <end position="34"/>
    </location>
</feature>
<keyword evidence="1" id="KW-1133">Transmembrane helix</keyword>
<dbReference type="Proteomes" id="UP000039660">
    <property type="component" value="Unassembled WGS sequence"/>
</dbReference>
<keyword evidence="1" id="KW-0472">Membrane</keyword>
<evidence type="ECO:0008006" key="4">
    <source>
        <dbReference type="Google" id="ProtNLM"/>
    </source>
</evidence>
<name>A0A0T7GWF9_NEOGA</name>